<dbReference type="OrthoDB" id="9810250at2"/>
<evidence type="ECO:0000259" key="3">
    <source>
        <dbReference type="PROSITE" id="PS50977"/>
    </source>
</evidence>
<keyword evidence="5" id="KW-1185">Reference proteome</keyword>
<name>A0A087AP16_9BIFI</name>
<feature type="domain" description="HTH tetR-type" evidence="3">
    <location>
        <begin position="11"/>
        <end position="71"/>
    </location>
</feature>
<dbReference type="InterPro" id="IPR009057">
    <property type="entry name" value="Homeodomain-like_sf"/>
</dbReference>
<dbReference type="Pfam" id="PF00440">
    <property type="entry name" value="TetR_N"/>
    <property type="match status" value="1"/>
</dbReference>
<evidence type="ECO:0000256" key="2">
    <source>
        <dbReference type="PROSITE-ProRule" id="PRU00335"/>
    </source>
</evidence>
<organism evidence="4 5">
    <name type="scientific">Bifidobacterium pullorum subsp. gallinarum</name>
    <dbReference type="NCBI Taxonomy" id="78344"/>
    <lineage>
        <taxon>Bacteria</taxon>
        <taxon>Bacillati</taxon>
        <taxon>Actinomycetota</taxon>
        <taxon>Actinomycetes</taxon>
        <taxon>Bifidobacteriales</taxon>
        <taxon>Bifidobacteriaceae</taxon>
        <taxon>Bifidobacterium</taxon>
    </lineage>
</organism>
<evidence type="ECO:0000313" key="5">
    <source>
        <dbReference type="Proteomes" id="UP000029046"/>
    </source>
</evidence>
<evidence type="ECO:0000313" key="4">
    <source>
        <dbReference type="EMBL" id="KFI60516.1"/>
    </source>
</evidence>
<dbReference type="GO" id="GO:0003677">
    <property type="term" value="F:DNA binding"/>
    <property type="evidence" value="ECO:0007669"/>
    <property type="project" value="UniProtKB-UniRule"/>
</dbReference>
<dbReference type="RefSeq" id="WP_033505428.1">
    <property type="nucleotide sequence ID" value="NZ_JGYX01000005.1"/>
</dbReference>
<dbReference type="PROSITE" id="PS50977">
    <property type="entry name" value="HTH_TETR_2"/>
    <property type="match status" value="1"/>
</dbReference>
<dbReference type="InterPro" id="IPR050624">
    <property type="entry name" value="HTH-type_Tx_Regulator"/>
</dbReference>
<dbReference type="PANTHER" id="PTHR43479:SF11">
    <property type="entry name" value="ACREF_ENVCD OPERON REPRESSOR-RELATED"/>
    <property type="match status" value="1"/>
</dbReference>
<gene>
    <name evidence="4" type="ORF">BIGA_1109</name>
</gene>
<proteinExistence type="predicted"/>
<dbReference type="InterPro" id="IPR001647">
    <property type="entry name" value="HTH_TetR"/>
</dbReference>
<reference evidence="4 5" key="1">
    <citation type="submission" date="2014-03" db="EMBL/GenBank/DDBJ databases">
        <title>Genomics of Bifidobacteria.</title>
        <authorList>
            <person name="Ventura M."/>
            <person name="Milani C."/>
            <person name="Lugli G.A."/>
        </authorList>
    </citation>
    <scope>NUCLEOTIDE SEQUENCE [LARGE SCALE GENOMIC DNA]</scope>
    <source>
        <strain evidence="4 5">LMG 11586</strain>
    </source>
</reference>
<comment type="caution">
    <text evidence="4">The sequence shown here is derived from an EMBL/GenBank/DDBJ whole genome shotgun (WGS) entry which is preliminary data.</text>
</comment>
<accession>A0A087AP16</accession>
<dbReference type="PANTHER" id="PTHR43479">
    <property type="entry name" value="ACREF/ENVCD OPERON REPRESSOR-RELATED"/>
    <property type="match status" value="1"/>
</dbReference>
<dbReference type="EMBL" id="JGYX01000005">
    <property type="protein sequence ID" value="KFI60516.1"/>
    <property type="molecule type" value="Genomic_DNA"/>
</dbReference>
<dbReference type="Proteomes" id="UP000029046">
    <property type="component" value="Unassembled WGS sequence"/>
</dbReference>
<dbReference type="eggNOG" id="COG1309">
    <property type="taxonomic scope" value="Bacteria"/>
</dbReference>
<sequence>MPRPRHDSELLPAKERMRNAFWALLEDREYRKITVTDIVHEAQVNRNSFYYHYGSLSELADDAILHEVENTSIAQLVDETTDDHGIPSMDDDAVREHWHKRISAAINSSEHRTRLNHMALLAGPHSSPELMDSLRDFTRMTLFTALKLDESDMTLRSDLYIDFAVGGILAILRRWPELREMNVAQTLYDDDIAAMAIGLYLSMSGDEVRDSWKRIFRRRGEDGPADQ</sequence>
<dbReference type="Gene3D" id="1.10.357.10">
    <property type="entry name" value="Tetracycline Repressor, domain 2"/>
    <property type="match status" value="1"/>
</dbReference>
<keyword evidence="1 2" id="KW-0238">DNA-binding</keyword>
<feature type="DNA-binding region" description="H-T-H motif" evidence="2">
    <location>
        <begin position="34"/>
        <end position="53"/>
    </location>
</feature>
<evidence type="ECO:0000256" key="1">
    <source>
        <dbReference type="ARBA" id="ARBA00023125"/>
    </source>
</evidence>
<protein>
    <submittedName>
        <fullName evidence="4">Transcriptional regulator</fullName>
    </submittedName>
</protein>
<dbReference type="SUPFAM" id="SSF46689">
    <property type="entry name" value="Homeodomain-like"/>
    <property type="match status" value="1"/>
</dbReference>
<dbReference type="AlphaFoldDB" id="A0A087AP16"/>